<sequence>MKNEYISRAGVAACAIGMTLLAGCASLPNSELAAQNREKLHSIALLKMNEPAAENVWNLGGAAGAFGLLGGLVQAGINSSHSKTYTQKIAEQKIEFAPLASDGIVSRLTTDGYQVVTLTDQKVKLSADGKSDDYSEVHTDADAILNVWFASFGYVSPPESIDFVPWVVVRARLLDAKTKQDMYYRTYACGYDIKANSVHIDSDVAYRYGSFGNLEDQFDQSVTGLKACEQAVVAMIGQDLAKTQ</sequence>
<dbReference type="Proteomes" id="UP001392318">
    <property type="component" value="Unassembled WGS sequence"/>
</dbReference>
<evidence type="ECO:0000313" key="1">
    <source>
        <dbReference type="EMBL" id="MEM5405448.1"/>
    </source>
</evidence>
<name>A0ACC6RV91_9BURK</name>
<evidence type="ECO:0000313" key="2">
    <source>
        <dbReference type="Proteomes" id="UP001392318"/>
    </source>
</evidence>
<keyword evidence="2" id="KW-1185">Reference proteome</keyword>
<accession>A0ACC6RV91</accession>
<proteinExistence type="predicted"/>
<reference evidence="1" key="1">
    <citation type="submission" date="2024-01" db="EMBL/GenBank/DDBJ databases">
        <title>The diversity of rhizobia nodulating Mimosa spp. in eleven states of Brazil covering several biomes is determined by host plant, location, and edaphic factors.</title>
        <authorList>
            <person name="Rouws L."/>
            <person name="Barauna A."/>
            <person name="Beukes C."/>
            <person name="De Faria S.M."/>
            <person name="Gross E."/>
            <person name="Dos Reis Junior F.B."/>
            <person name="Simon M."/>
            <person name="Maluk M."/>
            <person name="Odee D.W."/>
            <person name="Kenicer G."/>
            <person name="Young J.P.W."/>
            <person name="Reis V.M."/>
            <person name="Zilli J."/>
            <person name="James E.K."/>
        </authorList>
    </citation>
    <scope>NUCLEOTIDE SEQUENCE</scope>
    <source>
        <strain evidence="1">JPY452</strain>
    </source>
</reference>
<comment type="caution">
    <text evidence="1">The sequence shown here is derived from an EMBL/GenBank/DDBJ whole genome shotgun (WGS) entry which is preliminary data.</text>
</comment>
<organism evidence="1 2">
    <name type="scientific">Paraburkholderia unamae</name>
    <dbReference type="NCBI Taxonomy" id="219649"/>
    <lineage>
        <taxon>Bacteria</taxon>
        <taxon>Pseudomonadati</taxon>
        <taxon>Pseudomonadota</taxon>
        <taxon>Betaproteobacteria</taxon>
        <taxon>Burkholderiales</taxon>
        <taxon>Burkholderiaceae</taxon>
        <taxon>Paraburkholderia</taxon>
    </lineage>
</organism>
<gene>
    <name evidence="1" type="ORF">VSR83_36485</name>
</gene>
<dbReference type="EMBL" id="JAYMRU010000041">
    <property type="protein sequence ID" value="MEM5405448.1"/>
    <property type="molecule type" value="Genomic_DNA"/>
</dbReference>
<protein>
    <submittedName>
        <fullName evidence="1">Uncharacterized protein</fullName>
    </submittedName>
</protein>